<name>A0A8S5RBM4_9VIRU</name>
<protein>
    <submittedName>
        <fullName evidence="1">Type VI secretion protein</fullName>
    </submittedName>
</protein>
<reference evidence="1" key="1">
    <citation type="journal article" date="2021" name="Proc. Natl. Acad. Sci. U.S.A.">
        <title>A Catalog of Tens of Thousands of Viruses from Human Metagenomes Reveals Hidden Associations with Chronic Diseases.</title>
        <authorList>
            <person name="Tisza M.J."/>
            <person name="Buck C.B."/>
        </authorList>
    </citation>
    <scope>NUCLEOTIDE SEQUENCE</scope>
    <source>
        <strain evidence="1">CtOZh10</strain>
    </source>
</reference>
<proteinExistence type="predicted"/>
<organism evidence="1">
    <name type="scientific">virus sp. ctOZh10</name>
    <dbReference type="NCBI Taxonomy" id="2828250"/>
    <lineage>
        <taxon>Viruses</taxon>
    </lineage>
</organism>
<evidence type="ECO:0000313" key="1">
    <source>
        <dbReference type="EMBL" id="DAE28547.1"/>
    </source>
</evidence>
<sequence length="164" mass="18815">MSKELQDGLNLMRRRGVDTFPAVVVSVDKANGTCVVNDGALDYTDVRLSASVEDEGKRFYLFPKVGSWVLVSPINEDIHRLYIEFFSEIESIDLKIEETQLKVDKKGFLLKKENETLAKLMTDLLQEIQKMKFLTVSGGPTTRLINQPKFKEIENRFKELLKEN</sequence>
<dbReference type="EMBL" id="BK059088">
    <property type="protein sequence ID" value="DAE28547.1"/>
    <property type="molecule type" value="Genomic_DNA"/>
</dbReference>
<accession>A0A8S5RBM4</accession>